<dbReference type="AlphaFoldDB" id="A0A0J1B6V4"/>
<dbReference type="PATRIC" id="fig|595434.4.peg.5121"/>
<evidence type="ECO:0000313" key="2">
    <source>
        <dbReference type="Proteomes" id="UP000036367"/>
    </source>
</evidence>
<proteinExistence type="predicted"/>
<reference evidence="1" key="1">
    <citation type="submission" date="2015-05" db="EMBL/GenBank/DDBJ databases">
        <title>Permanent draft genome of Rhodopirellula islandicus K833.</title>
        <authorList>
            <person name="Kizina J."/>
            <person name="Richter M."/>
            <person name="Glockner F.O."/>
            <person name="Harder J."/>
        </authorList>
    </citation>
    <scope>NUCLEOTIDE SEQUENCE [LARGE SCALE GENOMIC DNA]</scope>
    <source>
        <strain evidence="1">K833</strain>
    </source>
</reference>
<name>A0A0J1B6V4_RHOIS</name>
<keyword evidence="2" id="KW-1185">Reference proteome</keyword>
<dbReference type="STRING" id="595434.RISK_005389"/>
<sequence length="47" mass="4935">MLQASSAHSSDAFWGGPRVADDQHDVAEAAKVDISHSILPSELDATT</sequence>
<organism evidence="1 2">
    <name type="scientific">Rhodopirellula islandica</name>
    <dbReference type="NCBI Taxonomy" id="595434"/>
    <lineage>
        <taxon>Bacteria</taxon>
        <taxon>Pseudomonadati</taxon>
        <taxon>Planctomycetota</taxon>
        <taxon>Planctomycetia</taxon>
        <taxon>Pirellulales</taxon>
        <taxon>Pirellulaceae</taxon>
        <taxon>Rhodopirellula</taxon>
    </lineage>
</organism>
<accession>A0A0J1B6V4</accession>
<gene>
    <name evidence="1" type="ORF">RISK_005389</name>
</gene>
<protein>
    <submittedName>
        <fullName evidence="1">Uncharacterized protein</fullName>
    </submittedName>
</protein>
<dbReference type="EMBL" id="LECT01000044">
    <property type="protein sequence ID" value="KLU02323.1"/>
    <property type="molecule type" value="Genomic_DNA"/>
</dbReference>
<dbReference type="Proteomes" id="UP000036367">
    <property type="component" value="Unassembled WGS sequence"/>
</dbReference>
<evidence type="ECO:0000313" key="1">
    <source>
        <dbReference type="EMBL" id="KLU02323.1"/>
    </source>
</evidence>
<comment type="caution">
    <text evidence="1">The sequence shown here is derived from an EMBL/GenBank/DDBJ whole genome shotgun (WGS) entry which is preliminary data.</text>
</comment>